<dbReference type="PROSITE" id="PS51257">
    <property type="entry name" value="PROKAR_LIPOPROTEIN"/>
    <property type="match status" value="1"/>
</dbReference>
<dbReference type="RefSeq" id="WP_119978664.1">
    <property type="nucleotide sequence ID" value="NZ_BPFB01000011.1"/>
</dbReference>
<evidence type="ECO:0000256" key="1">
    <source>
        <dbReference type="SAM" id="SignalP"/>
    </source>
</evidence>
<dbReference type="Gene3D" id="2.160.20.120">
    <property type="match status" value="1"/>
</dbReference>
<organism evidence="2 3">
    <name type="scientific">Shewanella algidipiscicola</name>
    <dbReference type="NCBI Taxonomy" id="614070"/>
    <lineage>
        <taxon>Bacteria</taxon>
        <taxon>Pseudomonadati</taxon>
        <taxon>Pseudomonadota</taxon>
        <taxon>Gammaproteobacteria</taxon>
        <taxon>Alteromonadales</taxon>
        <taxon>Shewanellaceae</taxon>
        <taxon>Shewanella</taxon>
    </lineage>
</organism>
<keyword evidence="1" id="KW-0732">Signal</keyword>
<sequence>MNLRPLVLCAALSASLAGCIINVNGAGMTSFDYHRQQQLILDATQLQQLVAETGAGALTIEGVDGLREVRIEADIYGYDGAEPELSLVQEGEHAKLIANFDSFSRVSFTSGNSPYIDLVVKVPTNLKLMLDDGSGNIEVRGVNAEMIITDGSGSITIDGAKTLTIDDGSGSIVLQNIDGDISLTDGSGSIEIQRVNGDVSVHDGSGSIVINHVAGLVTIDDGSGGISVDNSKGLHIIESGSGDLSFDNIQGPVTMD</sequence>
<dbReference type="EMBL" id="BPFB01000011">
    <property type="protein sequence ID" value="GIU44924.1"/>
    <property type="molecule type" value="Genomic_DNA"/>
</dbReference>
<evidence type="ECO:0000313" key="3">
    <source>
        <dbReference type="Proteomes" id="UP000761574"/>
    </source>
</evidence>
<name>A0ABQ4PC19_9GAMM</name>
<evidence type="ECO:0008006" key="4">
    <source>
        <dbReference type="Google" id="ProtNLM"/>
    </source>
</evidence>
<gene>
    <name evidence="2" type="ORF">TUM4630_11740</name>
</gene>
<feature type="signal peptide" evidence="1">
    <location>
        <begin position="1"/>
        <end position="25"/>
    </location>
</feature>
<comment type="caution">
    <text evidence="2">The sequence shown here is derived from an EMBL/GenBank/DDBJ whole genome shotgun (WGS) entry which is preliminary data.</text>
</comment>
<feature type="chain" id="PRO_5047439617" description="Lipoprotein" evidence="1">
    <location>
        <begin position="26"/>
        <end position="256"/>
    </location>
</feature>
<keyword evidence="3" id="KW-1185">Reference proteome</keyword>
<evidence type="ECO:0000313" key="2">
    <source>
        <dbReference type="EMBL" id="GIU44924.1"/>
    </source>
</evidence>
<proteinExistence type="predicted"/>
<accession>A0ABQ4PC19</accession>
<reference evidence="2 3" key="1">
    <citation type="submission" date="2021-05" db="EMBL/GenBank/DDBJ databases">
        <title>Molecular characterization for Shewanella algae harboring chromosomal blaOXA-55-like strains isolated from clinical and environment sample.</title>
        <authorList>
            <person name="Ohama Y."/>
            <person name="Aoki K."/>
            <person name="Harada S."/>
            <person name="Moriya K."/>
            <person name="Ishii Y."/>
            <person name="Tateda K."/>
        </authorList>
    </citation>
    <scope>NUCLEOTIDE SEQUENCE [LARGE SCALE GENOMIC DNA]</scope>
    <source>
        <strain evidence="2 3">LMG 23746</strain>
    </source>
</reference>
<protein>
    <recommendedName>
        <fullName evidence="4">Lipoprotein</fullName>
    </recommendedName>
</protein>
<dbReference type="Proteomes" id="UP000761574">
    <property type="component" value="Unassembled WGS sequence"/>
</dbReference>